<dbReference type="EMBL" id="JBHFFA010000004">
    <property type="protein sequence ID" value="KAL2628978.1"/>
    <property type="molecule type" value="Genomic_DNA"/>
</dbReference>
<proteinExistence type="predicted"/>
<dbReference type="Proteomes" id="UP001605036">
    <property type="component" value="Unassembled WGS sequence"/>
</dbReference>
<evidence type="ECO:0000313" key="3">
    <source>
        <dbReference type="Proteomes" id="UP001605036"/>
    </source>
</evidence>
<keyword evidence="3" id="KW-1185">Reference proteome</keyword>
<evidence type="ECO:0000313" key="2">
    <source>
        <dbReference type="EMBL" id="KAL2628978.1"/>
    </source>
</evidence>
<protein>
    <submittedName>
        <fullName evidence="2">Uncharacterized protein</fullName>
    </submittedName>
</protein>
<sequence length="84" mass="9847">MAVALNMPKLKHLEVSSDWVSNSCSKAIRANCPDLQVLEVKFANDDEDDMYWNERFQERAYSLEDEDDSKPDQFSDYYSENGDW</sequence>
<feature type="region of interest" description="Disordered" evidence="1">
    <location>
        <begin position="62"/>
        <end position="84"/>
    </location>
</feature>
<organism evidence="2 3">
    <name type="scientific">Riccia fluitans</name>
    <dbReference type="NCBI Taxonomy" id="41844"/>
    <lineage>
        <taxon>Eukaryota</taxon>
        <taxon>Viridiplantae</taxon>
        <taxon>Streptophyta</taxon>
        <taxon>Embryophyta</taxon>
        <taxon>Marchantiophyta</taxon>
        <taxon>Marchantiopsida</taxon>
        <taxon>Marchantiidae</taxon>
        <taxon>Marchantiales</taxon>
        <taxon>Ricciaceae</taxon>
        <taxon>Riccia</taxon>
    </lineage>
</organism>
<dbReference type="AlphaFoldDB" id="A0ABD1YE18"/>
<gene>
    <name evidence="2" type="ORF">R1flu_013664</name>
</gene>
<comment type="caution">
    <text evidence="2">The sequence shown here is derived from an EMBL/GenBank/DDBJ whole genome shotgun (WGS) entry which is preliminary data.</text>
</comment>
<accession>A0ABD1YE18</accession>
<reference evidence="2 3" key="1">
    <citation type="submission" date="2024-09" db="EMBL/GenBank/DDBJ databases">
        <title>Chromosome-scale assembly of Riccia fluitans.</title>
        <authorList>
            <person name="Paukszto L."/>
            <person name="Sawicki J."/>
            <person name="Karawczyk K."/>
            <person name="Piernik-Szablinska J."/>
            <person name="Szczecinska M."/>
            <person name="Mazdziarz M."/>
        </authorList>
    </citation>
    <scope>NUCLEOTIDE SEQUENCE [LARGE SCALE GENOMIC DNA]</scope>
    <source>
        <strain evidence="2">Rf_01</strain>
        <tissue evidence="2">Aerial parts of the thallus</tissue>
    </source>
</reference>
<name>A0ABD1YE18_9MARC</name>
<evidence type="ECO:0000256" key="1">
    <source>
        <dbReference type="SAM" id="MobiDB-lite"/>
    </source>
</evidence>